<comment type="subcellular location">
    <subcellularLocation>
        <location evidence="1 6">Secreted</location>
        <location evidence="1 6">Cell wall</location>
    </subcellularLocation>
</comment>
<protein>
    <recommendedName>
        <fullName evidence="6">Hydrophobin</fullName>
    </recommendedName>
</protein>
<evidence type="ECO:0000256" key="3">
    <source>
        <dbReference type="ARBA" id="ARBA00022512"/>
    </source>
</evidence>
<proteinExistence type="inferred from homology"/>
<dbReference type="InterPro" id="IPR001338">
    <property type="entry name" value="Class_I_Hydrophobin"/>
</dbReference>
<dbReference type="STRING" id="68775.A0A5C3MGJ8"/>
<feature type="chain" id="PRO_5023066657" description="Hydrophobin" evidence="6">
    <location>
        <begin position="22"/>
        <end position="114"/>
    </location>
</feature>
<sequence>MQLKPLAIVTAITAITSLAAATPTRRTLPASHCTTGPIQCCNSIQSANSAAASNILALLGIVVQDVTALVGLTCDPITVIGAGGNSCSAQSVCCENNSFDGVVALGCTPVDLSL</sequence>
<evidence type="ECO:0000313" key="7">
    <source>
        <dbReference type="EMBL" id="TFK43773.1"/>
    </source>
</evidence>
<gene>
    <name evidence="7" type="ORF">BDQ12DRAFT_731754</name>
</gene>
<dbReference type="Proteomes" id="UP000308652">
    <property type="component" value="Unassembled WGS sequence"/>
</dbReference>
<name>A0A5C3MGJ8_9AGAR</name>
<dbReference type="GO" id="GO:0009277">
    <property type="term" value="C:fungal-type cell wall"/>
    <property type="evidence" value="ECO:0007669"/>
    <property type="project" value="InterPro"/>
</dbReference>
<dbReference type="CDD" id="cd23507">
    <property type="entry name" value="hydrophobin_I"/>
    <property type="match status" value="1"/>
</dbReference>
<keyword evidence="4 6" id="KW-0964">Secreted</keyword>
<feature type="signal peptide" evidence="6">
    <location>
        <begin position="1"/>
        <end position="21"/>
    </location>
</feature>
<reference evidence="7 8" key="1">
    <citation type="journal article" date="2019" name="Nat. Ecol. Evol.">
        <title>Megaphylogeny resolves global patterns of mushroom evolution.</title>
        <authorList>
            <person name="Varga T."/>
            <person name="Krizsan K."/>
            <person name="Foldi C."/>
            <person name="Dima B."/>
            <person name="Sanchez-Garcia M."/>
            <person name="Sanchez-Ramirez S."/>
            <person name="Szollosi G.J."/>
            <person name="Szarkandi J.G."/>
            <person name="Papp V."/>
            <person name="Albert L."/>
            <person name="Andreopoulos W."/>
            <person name="Angelini C."/>
            <person name="Antonin V."/>
            <person name="Barry K.W."/>
            <person name="Bougher N.L."/>
            <person name="Buchanan P."/>
            <person name="Buyck B."/>
            <person name="Bense V."/>
            <person name="Catcheside P."/>
            <person name="Chovatia M."/>
            <person name="Cooper J."/>
            <person name="Damon W."/>
            <person name="Desjardin D."/>
            <person name="Finy P."/>
            <person name="Geml J."/>
            <person name="Haridas S."/>
            <person name="Hughes K."/>
            <person name="Justo A."/>
            <person name="Karasinski D."/>
            <person name="Kautmanova I."/>
            <person name="Kiss B."/>
            <person name="Kocsube S."/>
            <person name="Kotiranta H."/>
            <person name="LaButti K.M."/>
            <person name="Lechner B.E."/>
            <person name="Liimatainen K."/>
            <person name="Lipzen A."/>
            <person name="Lukacs Z."/>
            <person name="Mihaltcheva S."/>
            <person name="Morgado L.N."/>
            <person name="Niskanen T."/>
            <person name="Noordeloos M.E."/>
            <person name="Ohm R.A."/>
            <person name="Ortiz-Santana B."/>
            <person name="Ovrebo C."/>
            <person name="Racz N."/>
            <person name="Riley R."/>
            <person name="Savchenko A."/>
            <person name="Shiryaev A."/>
            <person name="Soop K."/>
            <person name="Spirin V."/>
            <person name="Szebenyi C."/>
            <person name="Tomsovsky M."/>
            <person name="Tulloss R.E."/>
            <person name="Uehling J."/>
            <person name="Grigoriev I.V."/>
            <person name="Vagvolgyi C."/>
            <person name="Papp T."/>
            <person name="Martin F.M."/>
            <person name="Miettinen O."/>
            <person name="Hibbett D.S."/>
            <person name="Nagy L.G."/>
        </authorList>
    </citation>
    <scope>NUCLEOTIDE SEQUENCE [LARGE SCALE GENOMIC DNA]</scope>
    <source>
        <strain evidence="7 8">CBS 166.37</strain>
    </source>
</reference>
<dbReference type="GO" id="GO:0005199">
    <property type="term" value="F:structural constituent of cell wall"/>
    <property type="evidence" value="ECO:0007669"/>
    <property type="project" value="InterPro"/>
</dbReference>
<evidence type="ECO:0000256" key="2">
    <source>
        <dbReference type="ARBA" id="ARBA00010446"/>
    </source>
</evidence>
<keyword evidence="3 6" id="KW-0134">Cell wall</keyword>
<evidence type="ECO:0000256" key="5">
    <source>
        <dbReference type="ARBA" id="ARBA00023157"/>
    </source>
</evidence>
<evidence type="ECO:0000256" key="4">
    <source>
        <dbReference type="ARBA" id="ARBA00022525"/>
    </source>
</evidence>
<evidence type="ECO:0000256" key="1">
    <source>
        <dbReference type="ARBA" id="ARBA00004191"/>
    </source>
</evidence>
<comment type="similarity">
    <text evidence="2 6">Belongs to the fungal hydrophobin family.</text>
</comment>
<dbReference type="OrthoDB" id="4225815at2759"/>
<evidence type="ECO:0000313" key="8">
    <source>
        <dbReference type="Proteomes" id="UP000308652"/>
    </source>
</evidence>
<keyword evidence="8" id="KW-1185">Reference proteome</keyword>
<keyword evidence="6" id="KW-0732">Signal</keyword>
<dbReference type="SMART" id="SM00075">
    <property type="entry name" value="HYDRO"/>
    <property type="match status" value="1"/>
</dbReference>
<dbReference type="AlphaFoldDB" id="A0A5C3MGJ8"/>
<keyword evidence="5 6" id="KW-1015">Disulfide bond</keyword>
<accession>A0A5C3MGJ8</accession>
<dbReference type="EMBL" id="ML213591">
    <property type="protein sequence ID" value="TFK43773.1"/>
    <property type="molecule type" value="Genomic_DNA"/>
</dbReference>
<evidence type="ECO:0000256" key="6">
    <source>
        <dbReference type="RuleBase" id="RU365009"/>
    </source>
</evidence>
<dbReference type="Pfam" id="PF01185">
    <property type="entry name" value="Hydrophobin"/>
    <property type="match status" value="1"/>
</dbReference>
<organism evidence="7 8">
    <name type="scientific">Crucibulum laeve</name>
    <dbReference type="NCBI Taxonomy" id="68775"/>
    <lineage>
        <taxon>Eukaryota</taxon>
        <taxon>Fungi</taxon>
        <taxon>Dikarya</taxon>
        <taxon>Basidiomycota</taxon>
        <taxon>Agaricomycotina</taxon>
        <taxon>Agaricomycetes</taxon>
        <taxon>Agaricomycetidae</taxon>
        <taxon>Agaricales</taxon>
        <taxon>Agaricineae</taxon>
        <taxon>Nidulariaceae</taxon>
        <taxon>Crucibulum</taxon>
    </lineage>
</organism>